<dbReference type="InterPro" id="IPR016161">
    <property type="entry name" value="Ald_DH/histidinol_DH"/>
</dbReference>
<organism evidence="3 4">
    <name type="scientific">Metabacillus rhizolycopersici</name>
    <dbReference type="NCBI Taxonomy" id="2875709"/>
    <lineage>
        <taxon>Bacteria</taxon>
        <taxon>Bacillati</taxon>
        <taxon>Bacillota</taxon>
        <taxon>Bacilli</taxon>
        <taxon>Bacillales</taxon>
        <taxon>Bacillaceae</taxon>
        <taxon>Metabacillus</taxon>
    </lineage>
</organism>
<sequence length="70" mass="7617">MGGGICTTDVRKAHKVAHTMRAGNVWINTYSLLDPASPFGGYKQSGIGRENGSVSIDMYTEIKSVWINLD</sequence>
<evidence type="ECO:0000256" key="1">
    <source>
        <dbReference type="ARBA" id="ARBA00023002"/>
    </source>
</evidence>
<feature type="domain" description="Aldehyde dehydrogenase" evidence="2">
    <location>
        <begin position="2"/>
        <end position="65"/>
    </location>
</feature>
<dbReference type="Gene3D" id="3.40.605.10">
    <property type="entry name" value="Aldehyde Dehydrogenase, Chain A, domain 1"/>
    <property type="match status" value="1"/>
</dbReference>
<dbReference type="InterPro" id="IPR015590">
    <property type="entry name" value="Aldehyde_DH_dom"/>
</dbReference>
<comment type="caution">
    <text evidence="3">The sequence shown here is derived from an EMBL/GenBank/DDBJ whole genome shotgun (WGS) entry which is preliminary data.</text>
</comment>
<protein>
    <submittedName>
        <fullName evidence="3">Aldehyde dehydrogenase family protein</fullName>
    </submittedName>
</protein>
<dbReference type="SUPFAM" id="SSF53720">
    <property type="entry name" value="ALDH-like"/>
    <property type="match status" value="1"/>
</dbReference>
<keyword evidence="1" id="KW-0560">Oxidoreductase</keyword>
<dbReference type="EMBL" id="JAIQUM010000037">
    <property type="protein sequence ID" value="MBZ5751673.1"/>
    <property type="molecule type" value="Genomic_DNA"/>
</dbReference>
<dbReference type="Pfam" id="PF00171">
    <property type="entry name" value="Aldedh"/>
    <property type="match status" value="1"/>
</dbReference>
<reference evidence="3" key="1">
    <citation type="submission" date="2024-05" db="EMBL/GenBank/DDBJ databases">
        <title>Metabacillus sp. nov., isolated from the rhizosphere soil of tomato plants.</title>
        <authorList>
            <person name="Ma R."/>
        </authorList>
    </citation>
    <scope>NUCLEOTIDE SEQUENCE</scope>
    <source>
        <strain evidence="3">DBTR6</strain>
    </source>
</reference>
<gene>
    <name evidence="3" type="ORF">K9V48_15825</name>
</gene>
<name>A0ABS7UTP2_9BACI</name>
<dbReference type="InterPro" id="IPR016163">
    <property type="entry name" value="Ald_DH_C"/>
</dbReference>
<keyword evidence="4" id="KW-1185">Reference proteome</keyword>
<accession>A0ABS7UTP2</accession>
<dbReference type="Proteomes" id="UP001165287">
    <property type="component" value="Unassembled WGS sequence"/>
</dbReference>
<dbReference type="Gene3D" id="3.40.309.10">
    <property type="entry name" value="Aldehyde Dehydrogenase, Chain A, domain 2"/>
    <property type="match status" value="1"/>
</dbReference>
<proteinExistence type="predicted"/>
<evidence type="ECO:0000259" key="2">
    <source>
        <dbReference type="Pfam" id="PF00171"/>
    </source>
</evidence>
<evidence type="ECO:0000313" key="4">
    <source>
        <dbReference type="Proteomes" id="UP001165287"/>
    </source>
</evidence>
<dbReference type="InterPro" id="IPR016162">
    <property type="entry name" value="Ald_DH_N"/>
</dbReference>
<dbReference type="PANTHER" id="PTHR11699">
    <property type="entry name" value="ALDEHYDE DEHYDROGENASE-RELATED"/>
    <property type="match status" value="1"/>
</dbReference>
<evidence type="ECO:0000313" key="3">
    <source>
        <dbReference type="EMBL" id="MBZ5751673.1"/>
    </source>
</evidence>